<reference evidence="1" key="2">
    <citation type="journal article" date="2020" name="Nat. Commun.">
        <title>Large-scale genome sequencing of mycorrhizal fungi provides insights into the early evolution of symbiotic traits.</title>
        <authorList>
            <person name="Miyauchi S."/>
            <person name="Kiss E."/>
            <person name="Kuo A."/>
            <person name="Drula E."/>
            <person name="Kohler A."/>
            <person name="Sanchez-Garcia M."/>
            <person name="Morin E."/>
            <person name="Andreopoulos B."/>
            <person name="Barry K.W."/>
            <person name="Bonito G."/>
            <person name="Buee M."/>
            <person name="Carver A."/>
            <person name="Chen C."/>
            <person name="Cichocki N."/>
            <person name="Clum A."/>
            <person name="Culley D."/>
            <person name="Crous P.W."/>
            <person name="Fauchery L."/>
            <person name="Girlanda M."/>
            <person name="Hayes R.D."/>
            <person name="Keri Z."/>
            <person name="LaButti K."/>
            <person name="Lipzen A."/>
            <person name="Lombard V."/>
            <person name="Magnuson J."/>
            <person name="Maillard F."/>
            <person name="Murat C."/>
            <person name="Nolan M."/>
            <person name="Ohm R.A."/>
            <person name="Pangilinan J."/>
            <person name="Pereira M.F."/>
            <person name="Perotto S."/>
            <person name="Peter M."/>
            <person name="Pfister S."/>
            <person name="Riley R."/>
            <person name="Sitrit Y."/>
            <person name="Stielow J.B."/>
            <person name="Szollosi G."/>
            <person name="Zifcakova L."/>
            <person name="Stursova M."/>
            <person name="Spatafora J.W."/>
            <person name="Tedersoo L."/>
            <person name="Vaario L.M."/>
            <person name="Yamada A."/>
            <person name="Yan M."/>
            <person name="Wang P."/>
            <person name="Xu J."/>
            <person name="Bruns T."/>
            <person name="Baldrian P."/>
            <person name="Vilgalys R."/>
            <person name="Dunand C."/>
            <person name="Henrissat B."/>
            <person name="Grigoriev I.V."/>
            <person name="Hibbett D."/>
            <person name="Nagy L.G."/>
            <person name="Martin F.M."/>
        </authorList>
    </citation>
    <scope>NUCLEOTIDE SEQUENCE</scope>
    <source>
        <strain evidence="1">P2</strain>
    </source>
</reference>
<keyword evidence="2" id="KW-1185">Reference proteome</keyword>
<evidence type="ECO:0000313" key="1">
    <source>
        <dbReference type="EMBL" id="KAF9642716.1"/>
    </source>
</evidence>
<organism evidence="1 2">
    <name type="scientific">Thelephora ganbajun</name>
    <name type="common">Ganba fungus</name>
    <dbReference type="NCBI Taxonomy" id="370292"/>
    <lineage>
        <taxon>Eukaryota</taxon>
        <taxon>Fungi</taxon>
        <taxon>Dikarya</taxon>
        <taxon>Basidiomycota</taxon>
        <taxon>Agaricomycotina</taxon>
        <taxon>Agaricomycetes</taxon>
        <taxon>Thelephorales</taxon>
        <taxon>Thelephoraceae</taxon>
        <taxon>Thelephora</taxon>
    </lineage>
</organism>
<gene>
    <name evidence="1" type="ORF">BDM02DRAFT_3176520</name>
</gene>
<dbReference type="EMBL" id="MU118376">
    <property type="protein sequence ID" value="KAF9642716.1"/>
    <property type="molecule type" value="Genomic_DNA"/>
</dbReference>
<name>A0ACB6YZB3_THEGA</name>
<sequence>MIGTTLFELIFIRITITLLRLVAPLSPIYLVVEYWRGTLDFASPLTLYALLEFAFFALVYLPRKSHLQKPAKHPVLTREQRKELFNKCINPLGSEDIHAPSAWFNFVPVSLVNRDNFVEWLYWAIFSSTVEDGEEFSSEVEEYLEELEQRGERELVPGHDPMIKPIRVTLDPVHTTHRPLVWYLLVALVDTFSFLILCTLGFKHHNSGSIFHVFPPRPFTIFSNSSPVPLPYWYRPHRSNTKSPVLFLHGIGIGLQPYLPFIRELSKEDPDLGIIIVEILPICNRITRPPLDREATCLSISQILATHNLDRVVIVAHSFGTAIASYMLQHLELSQKVTATLLVDPITFLLHHPSVAYNFLYRTPKRANEWQLWYFASRDPDIARMLGRHFFWNECIMWKEDLDGGKRLAVVLSEEDQIVNAKAVRKYLTGEEGLRWEGGGLEVVWYPGLDHATVWDTKERREPMLEIVRRFTITVPAEGSSNGSADVSDLPTELEV</sequence>
<protein>
    <submittedName>
        <fullName evidence="1">Alpha/beta-hydrolase</fullName>
    </submittedName>
</protein>
<reference evidence="1" key="1">
    <citation type="submission" date="2019-10" db="EMBL/GenBank/DDBJ databases">
        <authorList>
            <consortium name="DOE Joint Genome Institute"/>
            <person name="Kuo A."/>
            <person name="Miyauchi S."/>
            <person name="Kiss E."/>
            <person name="Drula E."/>
            <person name="Kohler A."/>
            <person name="Sanchez-Garcia M."/>
            <person name="Andreopoulos B."/>
            <person name="Barry K.W."/>
            <person name="Bonito G."/>
            <person name="Buee M."/>
            <person name="Carver A."/>
            <person name="Chen C."/>
            <person name="Cichocki N."/>
            <person name="Clum A."/>
            <person name="Culley D."/>
            <person name="Crous P.W."/>
            <person name="Fauchery L."/>
            <person name="Girlanda M."/>
            <person name="Hayes R."/>
            <person name="Keri Z."/>
            <person name="Labutti K."/>
            <person name="Lipzen A."/>
            <person name="Lombard V."/>
            <person name="Magnuson J."/>
            <person name="Maillard F."/>
            <person name="Morin E."/>
            <person name="Murat C."/>
            <person name="Nolan M."/>
            <person name="Ohm R."/>
            <person name="Pangilinan J."/>
            <person name="Pereira M."/>
            <person name="Perotto S."/>
            <person name="Peter M."/>
            <person name="Riley R."/>
            <person name="Sitrit Y."/>
            <person name="Stielow B."/>
            <person name="Szollosi G."/>
            <person name="Zifcakova L."/>
            <person name="Stursova M."/>
            <person name="Spatafora J.W."/>
            <person name="Tedersoo L."/>
            <person name="Vaario L.-M."/>
            <person name="Yamada A."/>
            <person name="Yan M."/>
            <person name="Wang P."/>
            <person name="Xu J."/>
            <person name="Bruns T."/>
            <person name="Baldrian P."/>
            <person name="Vilgalys R."/>
            <person name="Henrissat B."/>
            <person name="Grigoriev I.V."/>
            <person name="Hibbett D."/>
            <person name="Nagy L.G."/>
            <person name="Martin F.M."/>
        </authorList>
    </citation>
    <scope>NUCLEOTIDE SEQUENCE</scope>
    <source>
        <strain evidence="1">P2</strain>
    </source>
</reference>
<comment type="caution">
    <text evidence="1">The sequence shown here is derived from an EMBL/GenBank/DDBJ whole genome shotgun (WGS) entry which is preliminary data.</text>
</comment>
<proteinExistence type="predicted"/>
<dbReference type="Proteomes" id="UP000886501">
    <property type="component" value="Unassembled WGS sequence"/>
</dbReference>
<accession>A0ACB6YZB3</accession>
<evidence type="ECO:0000313" key="2">
    <source>
        <dbReference type="Proteomes" id="UP000886501"/>
    </source>
</evidence>